<dbReference type="GO" id="GO:0016020">
    <property type="term" value="C:membrane"/>
    <property type="evidence" value="ECO:0007669"/>
    <property type="project" value="UniProtKB-SubCell"/>
</dbReference>
<evidence type="ECO:0000256" key="4">
    <source>
        <dbReference type="ARBA" id="ARBA00022968"/>
    </source>
</evidence>
<dbReference type="EC" id="2.1.1.-" evidence="6"/>
<feature type="compositionally biased region" description="Low complexity" evidence="7">
    <location>
        <begin position="46"/>
        <end position="70"/>
    </location>
</feature>
<feature type="compositionally biased region" description="Pro residues" evidence="7">
    <location>
        <begin position="83"/>
        <end position="93"/>
    </location>
</feature>
<dbReference type="InterPro" id="IPR004159">
    <property type="entry name" value="Put_SAM_MeTrfase"/>
</dbReference>
<keyword evidence="6" id="KW-0325">Glycoprotein</keyword>
<evidence type="ECO:0000313" key="8">
    <source>
        <dbReference type="EMBL" id="KAF8664883.1"/>
    </source>
</evidence>
<keyword evidence="4 6" id="KW-0812">Transmembrane</keyword>
<gene>
    <name evidence="8" type="ORF">HU200_054196</name>
</gene>
<dbReference type="SUPFAM" id="SSF101447">
    <property type="entry name" value="Formin homology 2 domain (FH2 domain)"/>
    <property type="match status" value="1"/>
</dbReference>
<sequence>MPLQLPSSATVVAALPRALSLSAAAVAAATTTLLLISAVVSRSHHVASSSSSPPLLPPSASASTTDTQAPAPAPDAEHHHHPPPPPPVPPCPPNATHLVPCHESPSGDRHCPPRPPPPLPHPPKDHPPHPPPPPPPHCRVPPPPGYRPPPPWPVRRERARYANVEFPLLPPAKVPAGQDPAHGRREWLVFAQGKGVRDYVEQIERVVPLRGGVVRTALDIGCGVASFGDYLLNYGVLTMSIAPKNIYGAQVQLALERGLPAMIRGFGAQRLPYPSRSFDMVHCADCLVPWTAHDGLYMLEIDRLLQPGGYWIFSRPPVSWKSAYNISNQSIKDQDNQLAMDDVANKLNWTKLSEMGTTSVWRKPTCHLHCEQEAKLLGSLPLCREDPDSAWYANISLCRSCLPRAEPVDACAAGAMEKWPKRLDAVPPRITSGEMKWLSVQTYEHDTLLWEQRVNFYVTYLKYLSNGTYRNTVDMSAGLGGFAAAVSKYPVWVMNVVPANITNNTLGVIYERGLIGTYTDWCEAFSTYPRTYDLIHANGIFSSHIHKCAIIDILVEMDRILRPGGAAIVRDRADVVLKVKKDADRLRWQSQIVDTENGPLDPEKVLIVDNSLPPPGS</sequence>
<dbReference type="InterPro" id="IPR029063">
    <property type="entry name" value="SAM-dependent_MTases_sf"/>
</dbReference>
<comment type="similarity">
    <text evidence="2 6">Belongs to the methyltransferase superfamily.</text>
</comment>
<dbReference type="PANTHER" id="PTHR10108:SF968">
    <property type="entry name" value="METHYLTRANSFERASE PMT19-RELATED"/>
    <property type="match status" value="1"/>
</dbReference>
<dbReference type="SUPFAM" id="SSF53335">
    <property type="entry name" value="S-adenosyl-L-methionine-dependent methyltransferases"/>
    <property type="match status" value="2"/>
</dbReference>
<protein>
    <recommendedName>
        <fullName evidence="6">Methyltransferase</fullName>
        <ecNumber evidence="6">2.1.1.-</ecNumber>
    </recommendedName>
</protein>
<evidence type="ECO:0000256" key="5">
    <source>
        <dbReference type="ARBA" id="ARBA00037847"/>
    </source>
</evidence>
<dbReference type="OrthoDB" id="2013972at2759"/>
<name>A0A835AVF2_9POAL</name>
<evidence type="ECO:0000256" key="1">
    <source>
        <dbReference type="ARBA" id="ARBA00004606"/>
    </source>
</evidence>
<dbReference type="GO" id="GO:0008168">
    <property type="term" value="F:methyltransferase activity"/>
    <property type="evidence" value="ECO:0007669"/>
    <property type="project" value="UniProtKB-UniRule"/>
</dbReference>
<keyword evidence="9" id="KW-1185">Reference proteome</keyword>
<keyword evidence="6" id="KW-0808">Transferase</keyword>
<dbReference type="PRINTS" id="PR01217">
    <property type="entry name" value="PRICHEXTENSN"/>
</dbReference>
<keyword evidence="4 6" id="KW-0735">Signal-anchor</keyword>
<organism evidence="8 9">
    <name type="scientific">Digitaria exilis</name>
    <dbReference type="NCBI Taxonomy" id="1010633"/>
    <lineage>
        <taxon>Eukaryota</taxon>
        <taxon>Viridiplantae</taxon>
        <taxon>Streptophyta</taxon>
        <taxon>Embryophyta</taxon>
        <taxon>Tracheophyta</taxon>
        <taxon>Spermatophyta</taxon>
        <taxon>Magnoliopsida</taxon>
        <taxon>Liliopsida</taxon>
        <taxon>Poales</taxon>
        <taxon>Poaceae</taxon>
        <taxon>PACMAD clade</taxon>
        <taxon>Panicoideae</taxon>
        <taxon>Panicodae</taxon>
        <taxon>Paniceae</taxon>
        <taxon>Anthephorinae</taxon>
        <taxon>Digitaria</taxon>
    </lineage>
</organism>
<evidence type="ECO:0000256" key="3">
    <source>
        <dbReference type="ARBA" id="ARBA00022603"/>
    </source>
</evidence>
<proteinExistence type="inferred from homology"/>
<evidence type="ECO:0000313" key="9">
    <source>
        <dbReference type="Proteomes" id="UP000636709"/>
    </source>
</evidence>
<dbReference type="Proteomes" id="UP000636709">
    <property type="component" value="Unassembled WGS sequence"/>
</dbReference>
<dbReference type="GO" id="GO:0005802">
    <property type="term" value="C:trans-Golgi network"/>
    <property type="evidence" value="ECO:0007669"/>
    <property type="project" value="TreeGrafter"/>
</dbReference>
<dbReference type="GO" id="GO:0005768">
    <property type="term" value="C:endosome"/>
    <property type="evidence" value="ECO:0007669"/>
    <property type="project" value="TreeGrafter"/>
</dbReference>
<feature type="region of interest" description="Disordered" evidence="7">
    <location>
        <begin position="46"/>
        <end position="142"/>
    </location>
</feature>
<accession>A0A835AVF2</accession>
<evidence type="ECO:0000256" key="6">
    <source>
        <dbReference type="RuleBase" id="RU366043"/>
    </source>
</evidence>
<evidence type="ECO:0000256" key="2">
    <source>
        <dbReference type="ARBA" id="ARBA00008361"/>
    </source>
</evidence>
<comment type="subcellular location">
    <subcellularLocation>
        <location evidence="5">Endomembrane system</location>
        <topology evidence="5">Single-pass membrane protein</topology>
    </subcellularLocation>
    <subcellularLocation>
        <location evidence="1 6">Membrane</location>
        <topology evidence="1 6">Single-pass type II membrane protein</topology>
    </subcellularLocation>
</comment>
<dbReference type="GO" id="GO:0032259">
    <property type="term" value="P:methylation"/>
    <property type="evidence" value="ECO:0007669"/>
    <property type="project" value="UniProtKB-KW"/>
</dbReference>
<dbReference type="EMBL" id="JACEFO010002346">
    <property type="protein sequence ID" value="KAF8664883.1"/>
    <property type="molecule type" value="Genomic_DNA"/>
</dbReference>
<dbReference type="Gene3D" id="3.40.50.150">
    <property type="entry name" value="Vaccinia Virus protein VP39"/>
    <property type="match status" value="1"/>
</dbReference>
<keyword evidence="3 6" id="KW-0489">Methyltransferase</keyword>
<dbReference type="Pfam" id="PF03141">
    <property type="entry name" value="Methyltransf_29"/>
    <property type="match status" value="1"/>
</dbReference>
<dbReference type="PANTHER" id="PTHR10108">
    <property type="entry name" value="SAM-DEPENDENT METHYLTRANSFERASE"/>
    <property type="match status" value="1"/>
</dbReference>
<evidence type="ECO:0000256" key="7">
    <source>
        <dbReference type="SAM" id="MobiDB-lite"/>
    </source>
</evidence>
<comment type="caution">
    <text evidence="8">The sequence shown here is derived from an EMBL/GenBank/DDBJ whole genome shotgun (WGS) entry which is preliminary data.</text>
</comment>
<feature type="compositionally biased region" description="Pro residues" evidence="7">
    <location>
        <begin position="129"/>
        <end position="142"/>
    </location>
</feature>
<reference evidence="8" key="1">
    <citation type="submission" date="2020-07" db="EMBL/GenBank/DDBJ databases">
        <title>Genome sequence and genetic diversity analysis of an under-domesticated orphan crop, white fonio (Digitaria exilis).</title>
        <authorList>
            <person name="Bennetzen J.L."/>
            <person name="Chen S."/>
            <person name="Ma X."/>
            <person name="Wang X."/>
            <person name="Yssel A.E.J."/>
            <person name="Chaluvadi S.R."/>
            <person name="Johnson M."/>
            <person name="Gangashetty P."/>
            <person name="Hamidou F."/>
            <person name="Sanogo M.D."/>
            <person name="Zwaenepoel A."/>
            <person name="Wallace J."/>
            <person name="Van De Peer Y."/>
            <person name="Van Deynze A."/>
        </authorList>
    </citation>
    <scope>NUCLEOTIDE SEQUENCE</scope>
    <source>
        <tissue evidence="8">Leaves</tissue>
    </source>
</reference>
<dbReference type="AlphaFoldDB" id="A0A835AVF2"/>